<comment type="caution">
    <text evidence="3">The sequence shown here is derived from an EMBL/GenBank/DDBJ whole genome shotgun (WGS) entry which is preliminary data.</text>
</comment>
<dbReference type="InterPro" id="IPR024520">
    <property type="entry name" value="DUF3558"/>
</dbReference>
<feature type="compositionally biased region" description="Pro residues" evidence="1">
    <location>
        <begin position="174"/>
        <end position="184"/>
    </location>
</feature>
<keyword evidence="2" id="KW-0732">Signal</keyword>
<sequence length="334" mass="34791">MRFNGAAVALAAVAMLLAGCTQQVSGVASPVPGQGPVTQVVDPCALLDAKQLAGLGYKPQGRPVKASKEQRAPAMCLWTATDTEHTVVMSVGWSVDLSLDDYLQGALKKADPVELGGFAWTRYAGFMGGSCDLYTTLGPKSFAFVSVSYPDDAQACERTKKVIPQVAAHLPGGQPAPPITPSTPPGGTAPSGPLASVNPCQLLKPEQAQQLKMAPQGQLDSSKVISPNVTYCLWKDTDGDGGQKPFEVWVGPDVPLKRWPGMEVAPTEQIDVNGRKWSLFPNFNDSGGVICAAAGLSVSDTASIQIVSGQLSDKTKACDAVKAGIPMVSGNLPS</sequence>
<feature type="region of interest" description="Disordered" evidence="1">
    <location>
        <begin position="170"/>
        <end position="195"/>
    </location>
</feature>
<feature type="compositionally biased region" description="Low complexity" evidence="1">
    <location>
        <begin position="185"/>
        <end position="195"/>
    </location>
</feature>
<dbReference type="Pfam" id="PF12079">
    <property type="entry name" value="DUF3558"/>
    <property type="match status" value="1"/>
</dbReference>
<evidence type="ECO:0000313" key="3">
    <source>
        <dbReference type="EMBL" id="MBB2497879.1"/>
    </source>
</evidence>
<dbReference type="PROSITE" id="PS51257">
    <property type="entry name" value="PROKAR_LIPOPROTEIN"/>
    <property type="match status" value="1"/>
</dbReference>
<evidence type="ECO:0000256" key="1">
    <source>
        <dbReference type="SAM" id="MobiDB-lite"/>
    </source>
</evidence>
<dbReference type="AlphaFoldDB" id="A0A8E1T445"/>
<organism evidence="3 4">
    <name type="scientific">Amycolatopsis echigonensis</name>
    <dbReference type="NCBI Taxonomy" id="2576905"/>
    <lineage>
        <taxon>Bacteria</taxon>
        <taxon>Bacillati</taxon>
        <taxon>Actinomycetota</taxon>
        <taxon>Actinomycetes</taxon>
        <taxon>Pseudonocardiales</taxon>
        <taxon>Pseudonocardiaceae</taxon>
        <taxon>Amycolatopsis</taxon>
    </lineage>
</organism>
<dbReference type="Proteomes" id="UP000550260">
    <property type="component" value="Unassembled WGS sequence"/>
</dbReference>
<feature type="chain" id="PRO_5039160789" evidence="2">
    <location>
        <begin position="27"/>
        <end position="334"/>
    </location>
</feature>
<evidence type="ECO:0000256" key="2">
    <source>
        <dbReference type="SAM" id="SignalP"/>
    </source>
</evidence>
<gene>
    <name evidence="3" type="ORF">H5411_01840</name>
</gene>
<evidence type="ECO:0000313" key="4">
    <source>
        <dbReference type="Proteomes" id="UP000550260"/>
    </source>
</evidence>
<feature type="signal peptide" evidence="2">
    <location>
        <begin position="1"/>
        <end position="26"/>
    </location>
</feature>
<name>A0A8E1T445_9PSEU</name>
<accession>A0A8E1T445</accession>
<dbReference type="RefSeq" id="WP_183122769.1">
    <property type="nucleotide sequence ID" value="NZ_JACJHR010000002.1"/>
</dbReference>
<proteinExistence type="predicted"/>
<dbReference type="EMBL" id="JACJHR010000002">
    <property type="protein sequence ID" value="MBB2497879.1"/>
    <property type="molecule type" value="Genomic_DNA"/>
</dbReference>
<reference evidence="3 4" key="1">
    <citation type="submission" date="2020-08" db="EMBL/GenBank/DDBJ databases">
        <title>Amycolatopsis echigonensis JCM 21831.</title>
        <authorList>
            <person name="Tedsree N."/>
            <person name="Kuncharoen N."/>
            <person name="Likhitwitayawuid K."/>
            <person name="Tanasupawat S."/>
        </authorList>
    </citation>
    <scope>NUCLEOTIDE SEQUENCE [LARGE SCALE GENOMIC DNA]</scope>
    <source>
        <strain evidence="3 4">JCM 21831</strain>
    </source>
</reference>
<protein>
    <submittedName>
        <fullName evidence="3">DUF3558 family protein</fullName>
    </submittedName>
</protein>